<reference evidence="2 3" key="1">
    <citation type="submission" date="2018-04" db="EMBL/GenBank/DDBJ databases">
        <title>Genomic Encyclopedia of Archaeal and Bacterial Type Strains, Phase II (KMG-II): from individual species to whole genera.</title>
        <authorList>
            <person name="Goeker M."/>
        </authorList>
    </citation>
    <scope>NUCLEOTIDE SEQUENCE [LARGE SCALE GENOMIC DNA]</scope>
    <source>
        <strain evidence="2 3">DSM 45169</strain>
    </source>
</reference>
<comment type="caution">
    <text evidence="2">The sequence shown here is derived from an EMBL/GenBank/DDBJ whole genome shotgun (WGS) entry which is preliminary data.</text>
</comment>
<keyword evidence="3" id="KW-1185">Reference proteome</keyword>
<gene>
    <name evidence="2" type="ORF">C8J48_3735</name>
</gene>
<feature type="region of interest" description="Disordered" evidence="1">
    <location>
        <begin position="55"/>
        <end position="76"/>
    </location>
</feature>
<name>A0A2T4YYY0_9BACL</name>
<accession>A0A2T4YYY0</accession>
<dbReference type="RefSeq" id="WP_107728688.1">
    <property type="nucleotide sequence ID" value="NZ_PZZP01000006.1"/>
</dbReference>
<evidence type="ECO:0000313" key="3">
    <source>
        <dbReference type="Proteomes" id="UP000241639"/>
    </source>
</evidence>
<dbReference type="AlphaFoldDB" id="A0A2T4YYY0"/>
<dbReference type="EMBL" id="PZZP01000006">
    <property type="protein sequence ID" value="PTM52188.1"/>
    <property type="molecule type" value="Genomic_DNA"/>
</dbReference>
<sequence length="144" mass="17121">MDSYYITTPEAAKLFGLNHSYAAKLARESHKAGNPYPIKRGLPWEATVEQWEKIFNPPKKQRRKSRRKVKSSELKGSRPIEGISCAKAAKRLGMSYSWAYRLSQRAVQRRYPWPKRAGKQWIAPLEEWEKIFRDPFLREWERKR</sequence>
<feature type="compositionally biased region" description="Basic residues" evidence="1">
    <location>
        <begin position="59"/>
        <end position="69"/>
    </location>
</feature>
<proteinExistence type="predicted"/>
<organism evidence="2 3">
    <name type="scientific">Desmospora activa DSM 45169</name>
    <dbReference type="NCBI Taxonomy" id="1121389"/>
    <lineage>
        <taxon>Bacteria</taxon>
        <taxon>Bacillati</taxon>
        <taxon>Bacillota</taxon>
        <taxon>Bacilli</taxon>
        <taxon>Bacillales</taxon>
        <taxon>Thermoactinomycetaceae</taxon>
        <taxon>Desmospora</taxon>
    </lineage>
</organism>
<evidence type="ECO:0000313" key="2">
    <source>
        <dbReference type="EMBL" id="PTM52188.1"/>
    </source>
</evidence>
<dbReference type="Proteomes" id="UP000241639">
    <property type="component" value="Unassembled WGS sequence"/>
</dbReference>
<dbReference type="OrthoDB" id="9862695at2"/>
<evidence type="ECO:0000256" key="1">
    <source>
        <dbReference type="SAM" id="MobiDB-lite"/>
    </source>
</evidence>
<protein>
    <submittedName>
        <fullName evidence="2">Uncharacterized protein</fullName>
    </submittedName>
</protein>